<feature type="compositionally biased region" description="Basic and acidic residues" evidence="1">
    <location>
        <begin position="47"/>
        <end position="58"/>
    </location>
</feature>
<evidence type="ECO:0000313" key="3">
    <source>
        <dbReference type="Proteomes" id="UP000789739"/>
    </source>
</evidence>
<organism evidence="2 3">
    <name type="scientific">Paraglomus brasilianum</name>
    <dbReference type="NCBI Taxonomy" id="144538"/>
    <lineage>
        <taxon>Eukaryota</taxon>
        <taxon>Fungi</taxon>
        <taxon>Fungi incertae sedis</taxon>
        <taxon>Mucoromycota</taxon>
        <taxon>Glomeromycotina</taxon>
        <taxon>Glomeromycetes</taxon>
        <taxon>Paraglomerales</taxon>
        <taxon>Paraglomeraceae</taxon>
        <taxon>Paraglomus</taxon>
    </lineage>
</organism>
<evidence type="ECO:0000256" key="1">
    <source>
        <dbReference type="SAM" id="MobiDB-lite"/>
    </source>
</evidence>
<dbReference type="AlphaFoldDB" id="A0A9N8VK57"/>
<keyword evidence="3" id="KW-1185">Reference proteome</keyword>
<dbReference type="EMBL" id="CAJVPI010000002">
    <property type="protein sequence ID" value="CAG8451208.1"/>
    <property type="molecule type" value="Genomic_DNA"/>
</dbReference>
<protein>
    <submittedName>
        <fullName evidence="2">6792_t:CDS:1</fullName>
    </submittedName>
</protein>
<comment type="caution">
    <text evidence="2">The sequence shown here is derived from an EMBL/GenBank/DDBJ whole genome shotgun (WGS) entry which is preliminary data.</text>
</comment>
<reference evidence="2" key="1">
    <citation type="submission" date="2021-06" db="EMBL/GenBank/DDBJ databases">
        <authorList>
            <person name="Kallberg Y."/>
            <person name="Tangrot J."/>
            <person name="Rosling A."/>
        </authorList>
    </citation>
    <scope>NUCLEOTIDE SEQUENCE</scope>
    <source>
        <strain evidence="2">BR232B</strain>
    </source>
</reference>
<name>A0A9N8VK57_9GLOM</name>
<gene>
    <name evidence="2" type="ORF">PBRASI_LOCUS42</name>
</gene>
<dbReference type="Proteomes" id="UP000789739">
    <property type="component" value="Unassembled WGS sequence"/>
</dbReference>
<feature type="region of interest" description="Disordered" evidence="1">
    <location>
        <begin position="35"/>
        <end position="58"/>
    </location>
</feature>
<evidence type="ECO:0000313" key="2">
    <source>
        <dbReference type="EMBL" id="CAG8451208.1"/>
    </source>
</evidence>
<sequence length="58" mass="6616">MALDEAEVYHNTVKRYKKETGSAIHSVTESHDLIGDMDDELYGDNGMQKEEKGKEMKL</sequence>
<proteinExistence type="predicted"/>
<accession>A0A9N8VK57</accession>